<feature type="signal peptide" evidence="1">
    <location>
        <begin position="1"/>
        <end position="19"/>
    </location>
</feature>
<evidence type="ECO:0000256" key="1">
    <source>
        <dbReference type="SAM" id="SignalP"/>
    </source>
</evidence>
<dbReference type="Pfam" id="PF01476">
    <property type="entry name" value="LysM"/>
    <property type="match status" value="1"/>
</dbReference>
<gene>
    <name evidence="3" type="ORF">HPHI1048_LOCUS23062</name>
</gene>
<name>A0A7S0I0F2_9CRYP</name>
<evidence type="ECO:0000259" key="2">
    <source>
        <dbReference type="Pfam" id="PF01476"/>
    </source>
</evidence>
<dbReference type="AlphaFoldDB" id="A0A7S0I0F2"/>
<dbReference type="EMBL" id="HBEO01034098">
    <property type="protein sequence ID" value="CAD8507315.1"/>
    <property type="molecule type" value="Transcribed_RNA"/>
</dbReference>
<feature type="chain" id="PRO_5030556963" description="LysM domain-containing protein" evidence="1">
    <location>
        <begin position="20"/>
        <end position="583"/>
    </location>
</feature>
<sequence>MKYFFLLLLTLRFSPHAAAQMFVDTTFKVQTSKGNISTPGTPQNGTYLNRTCSLSADALDCSFATGDAPQKWGNYECPQYSVCFVVAAYNSNGVKFTLSNELLQQVQLQNVKTQVLQKSPGQPTCTAQGCLTIFEFAIFPQKQFLQPYNLKVFFETVPFTERRFVNLYYGSPPYNIQFSQVTGSFTPITSLSTAPFQSLRVRIRVSHHSFYDNVTIGGPGLISGQSLSLYLNGTRGNFSWLTPTMCVGGIQTDGSCPNGLWERQFGFKPQFSNYTLTFGQLKYPEGIFSRYFSQTPFNSTTTKDFLVITNLKLSSFVDSILRPNDPQFNDEIRDAFINCPMSTMYLHAVTVGLINTNTTTVGTNLKADPVEIKKSGNGVEGALYSPLPQPISISASQLDSSNKVIDQRGTQVQFYQMKVDWTPRKGQEGYTYDFCFNITNPATLFSNIRCLRVKVVRCQYCTQPADTLLNVATKYHTNWLQLWSANSESVYPSDQPSQYPLDLSNLQSATRITLGPTYITKVFDDLPGIASRFQTTVDRLLEVNPDIHAKVQAPVDRTGAPILPPLLVGQEVCVIPPICPRPP</sequence>
<proteinExistence type="predicted"/>
<feature type="domain" description="LysM" evidence="2">
    <location>
        <begin position="524"/>
        <end position="547"/>
    </location>
</feature>
<accession>A0A7S0I0F2</accession>
<organism evidence="3">
    <name type="scientific">Hanusia phi</name>
    <dbReference type="NCBI Taxonomy" id="3032"/>
    <lineage>
        <taxon>Eukaryota</taxon>
        <taxon>Cryptophyceae</taxon>
        <taxon>Pyrenomonadales</taxon>
        <taxon>Geminigeraceae</taxon>
        <taxon>Hanusia</taxon>
    </lineage>
</organism>
<keyword evidence="1" id="KW-0732">Signal</keyword>
<reference evidence="3" key="1">
    <citation type="submission" date="2021-01" db="EMBL/GenBank/DDBJ databases">
        <authorList>
            <person name="Corre E."/>
            <person name="Pelletier E."/>
            <person name="Niang G."/>
            <person name="Scheremetjew M."/>
            <person name="Finn R."/>
            <person name="Kale V."/>
            <person name="Holt S."/>
            <person name="Cochrane G."/>
            <person name="Meng A."/>
            <person name="Brown T."/>
            <person name="Cohen L."/>
        </authorList>
    </citation>
    <scope>NUCLEOTIDE SEQUENCE</scope>
    <source>
        <strain evidence="3">CCMP325</strain>
    </source>
</reference>
<dbReference type="InterPro" id="IPR018392">
    <property type="entry name" value="LysM"/>
</dbReference>
<evidence type="ECO:0000313" key="3">
    <source>
        <dbReference type="EMBL" id="CAD8507315.1"/>
    </source>
</evidence>
<protein>
    <recommendedName>
        <fullName evidence="2">LysM domain-containing protein</fullName>
    </recommendedName>
</protein>